<dbReference type="SUPFAM" id="SSF54529">
    <property type="entry name" value="Mitochondrial glycoprotein MAM33-like"/>
    <property type="match status" value="1"/>
</dbReference>
<dbReference type="Proteomes" id="UP001201163">
    <property type="component" value="Unassembled WGS sequence"/>
</dbReference>
<accession>A0AAD4L7D6</accession>
<dbReference type="PANTHER" id="PTHR10826:SF1">
    <property type="entry name" value="COMPLEMENT COMPONENT 1 Q SUBCOMPONENT-BINDING PROTEIN, MITOCHONDRIAL"/>
    <property type="match status" value="1"/>
</dbReference>
<dbReference type="Gene3D" id="3.10.280.10">
    <property type="entry name" value="Mitochondrial glycoprotein"/>
    <property type="match status" value="1"/>
</dbReference>
<dbReference type="InterPro" id="IPR036561">
    <property type="entry name" value="MAM33_sf"/>
</dbReference>
<sequence length="266" mass="29585">MSVLRVVRQFSAPSSRTLSLRSSLISTRARVPAFSRITAAVPATRAPFSVSALRFGEGTTDGDVSAKIAEELAFEKQAAIEGEPEFLKEFKTSGIWTIEDTPGNDEVTIHRKFGNEHIRLIFSIADLQGTEDNLESHEEEGAPEDTESSYPLRCSLTVTKPSVPGALSIDAVCQEGAFVVENVSFYKDSTLATDLTAEADWKRRGTLHRPSGFETLDLSLQEEFEKFLQERGINESLAFFVPEYAQHKEQKEYVDWLGKVKNFIDA</sequence>
<proteinExistence type="predicted"/>
<dbReference type="GO" id="GO:0042256">
    <property type="term" value="P:cytosolic ribosome assembly"/>
    <property type="evidence" value="ECO:0007669"/>
    <property type="project" value="TreeGrafter"/>
</dbReference>
<comment type="caution">
    <text evidence="1">The sequence shown here is derived from an EMBL/GenBank/DDBJ whole genome shotgun (WGS) entry which is preliminary data.</text>
</comment>
<gene>
    <name evidence="1" type="ORF">EDB92DRAFT_1954609</name>
</gene>
<evidence type="ECO:0000313" key="1">
    <source>
        <dbReference type="EMBL" id="KAH8979855.1"/>
    </source>
</evidence>
<dbReference type="AlphaFoldDB" id="A0AAD4L7D6"/>
<name>A0AAD4L7D6_9AGAM</name>
<dbReference type="PANTHER" id="PTHR10826">
    <property type="entry name" value="COMPLEMENT COMPONENT 1"/>
    <property type="match status" value="1"/>
</dbReference>
<protein>
    <submittedName>
        <fullName evidence="1">Regulatory protein suaprga1</fullName>
    </submittedName>
</protein>
<dbReference type="EMBL" id="JAKELL010000154">
    <property type="protein sequence ID" value="KAH8979855.1"/>
    <property type="molecule type" value="Genomic_DNA"/>
</dbReference>
<evidence type="ECO:0000313" key="2">
    <source>
        <dbReference type="Proteomes" id="UP001201163"/>
    </source>
</evidence>
<dbReference type="Pfam" id="PF02330">
    <property type="entry name" value="MAM33"/>
    <property type="match status" value="1"/>
</dbReference>
<organism evidence="1 2">
    <name type="scientific">Lactarius akahatsu</name>
    <dbReference type="NCBI Taxonomy" id="416441"/>
    <lineage>
        <taxon>Eukaryota</taxon>
        <taxon>Fungi</taxon>
        <taxon>Dikarya</taxon>
        <taxon>Basidiomycota</taxon>
        <taxon>Agaricomycotina</taxon>
        <taxon>Agaricomycetes</taxon>
        <taxon>Russulales</taxon>
        <taxon>Russulaceae</taxon>
        <taxon>Lactarius</taxon>
    </lineage>
</organism>
<reference evidence="1" key="1">
    <citation type="submission" date="2022-01" db="EMBL/GenBank/DDBJ databases">
        <title>Comparative genomics reveals a dynamic genome evolution in the ectomycorrhizal milk-cap (Lactarius) mushrooms.</title>
        <authorList>
            <consortium name="DOE Joint Genome Institute"/>
            <person name="Lebreton A."/>
            <person name="Tang N."/>
            <person name="Kuo A."/>
            <person name="LaButti K."/>
            <person name="Drula E."/>
            <person name="Barry K."/>
            <person name="Clum A."/>
            <person name="Lipzen A."/>
            <person name="Mousain D."/>
            <person name="Ng V."/>
            <person name="Wang R."/>
            <person name="Wang X."/>
            <person name="Dai Y."/>
            <person name="Henrissat B."/>
            <person name="Grigoriev I.V."/>
            <person name="Guerin-Laguette A."/>
            <person name="Yu F."/>
            <person name="Martin F.M."/>
        </authorList>
    </citation>
    <scope>NUCLEOTIDE SEQUENCE</scope>
    <source>
        <strain evidence="1">QP</strain>
    </source>
</reference>
<dbReference type="GO" id="GO:0005759">
    <property type="term" value="C:mitochondrial matrix"/>
    <property type="evidence" value="ECO:0007669"/>
    <property type="project" value="InterPro"/>
</dbReference>
<keyword evidence="2" id="KW-1185">Reference proteome</keyword>
<dbReference type="InterPro" id="IPR003428">
    <property type="entry name" value="MAM33"/>
</dbReference>